<reference evidence="2 3" key="1">
    <citation type="journal article" date="2022" name="Nat. Genet.">
        <title>Improved pea reference genome and pan-genome highlight genomic features and evolutionary characteristics.</title>
        <authorList>
            <person name="Yang T."/>
            <person name="Liu R."/>
            <person name="Luo Y."/>
            <person name="Hu S."/>
            <person name="Wang D."/>
            <person name="Wang C."/>
            <person name="Pandey M.K."/>
            <person name="Ge S."/>
            <person name="Xu Q."/>
            <person name="Li N."/>
            <person name="Li G."/>
            <person name="Huang Y."/>
            <person name="Saxena R.K."/>
            <person name="Ji Y."/>
            <person name="Li M."/>
            <person name="Yan X."/>
            <person name="He Y."/>
            <person name="Liu Y."/>
            <person name="Wang X."/>
            <person name="Xiang C."/>
            <person name="Varshney R.K."/>
            <person name="Ding H."/>
            <person name="Gao S."/>
            <person name="Zong X."/>
        </authorList>
    </citation>
    <scope>NUCLEOTIDE SEQUENCE [LARGE SCALE GENOMIC DNA]</scope>
    <source>
        <strain evidence="2 3">cv. Zhongwan 6</strain>
    </source>
</reference>
<feature type="compositionally biased region" description="Acidic residues" evidence="1">
    <location>
        <begin position="73"/>
        <end position="85"/>
    </location>
</feature>
<feature type="region of interest" description="Disordered" evidence="1">
    <location>
        <begin position="44"/>
        <end position="85"/>
    </location>
</feature>
<organism evidence="2 3">
    <name type="scientific">Pisum sativum</name>
    <name type="common">Garden pea</name>
    <name type="synonym">Lathyrus oleraceus</name>
    <dbReference type="NCBI Taxonomy" id="3888"/>
    <lineage>
        <taxon>Eukaryota</taxon>
        <taxon>Viridiplantae</taxon>
        <taxon>Streptophyta</taxon>
        <taxon>Embryophyta</taxon>
        <taxon>Tracheophyta</taxon>
        <taxon>Spermatophyta</taxon>
        <taxon>Magnoliopsida</taxon>
        <taxon>eudicotyledons</taxon>
        <taxon>Gunneridae</taxon>
        <taxon>Pentapetalae</taxon>
        <taxon>rosids</taxon>
        <taxon>fabids</taxon>
        <taxon>Fabales</taxon>
        <taxon>Fabaceae</taxon>
        <taxon>Papilionoideae</taxon>
        <taxon>50 kb inversion clade</taxon>
        <taxon>NPAAA clade</taxon>
        <taxon>Hologalegina</taxon>
        <taxon>IRL clade</taxon>
        <taxon>Fabeae</taxon>
        <taxon>Lathyrus</taxon>
    </lineage>
</organism>
<protein>
    <submittedName>
        <fullName evidence="2">Uncharacterized protein</fullName>
    </submittedName>
</protein>
<evidence type="ECO:0000256" key="1">
    <source>
        <dbReference type="SAM" id="MobiDB-lite"/>
    </source>
</evidence>
<comment type="caution">
    <text evidence="2">The sequence shown here is derived from an EMBL/GenBank/DDBJ whole genome shotgun (WGS) entry which is preliminary data.</text>
</comment>
<dbReference type="PANTHER" id="PTHR45786">
    <property type="entry name" value="DNA BINDING PROTEIN-LIKE"/>
    <property type="match status" value="1"/>
</dbReference>
<keyword evidence="3" id="KW-1185">Reference proteome</keyword>
<dbReference type="Proteomes" id="UP001058974">
    <property type="component" value="Chromosome 6"/>
</dbReference>
<proteinExistence type="predicted"/>
<feature type="compositionally biased region" description="Low complexity" evidence="1">
    <location>
        <begin position="55"/>
        <end position="72"/>
    </location>
</feature>
<dbReference type="PANTHER" id="PTHR45786:SF66">
    <property type="entry name" value="HOOK MOTIF PROTEIN, PUTATIVE-RELATED"/>
    <property type="match status" value="1"/>
</dbReference>
<dbReference type="AlphaFoldDB" id="A0A9D4W647"/>
<evidence type="ECO:0000313" key="3">
    <source>
        <dbReference type="Proteomes" id="UP001058974"/>
    </source>
</evidence>
<dbReference type="EMBL" id="JAMSHJ010000006">
    <property type="protein sequence ID" value="KAI5395847.1"/>
    <property type="molecule type" value="Genomic_DNA"/>
</dbReference>
<dbReference type="Gramene" id="Psat06G0214700-T1">
    <property type="protein sequence ID" value="KAI5395847.1"/>
    <property type="gene ID" value="KIW84_062147"/>
</dbReference>
<gene>
    <name evidence="2" type="ORF">KIW84_062147</name>
</gene>
<sequence>MRSRCNNTQPSEVILQSARRIKDGVVRSLGVNLFKKLVNENYHEASSSTSHRPTNDSTPSTFTPSPYTATDMSDNEDSSDDYSSEEIGEYQDVDNYSDPSSIINDDEVYDSEFTIDGFENIEYSDIGDPLIECVHCGALMWYQERTNKNKHTIMPKYHLSGGNGKSKLPKAFTSPGMKIDNNQRGRGPSNIRIHGQTFHRIGSMLPLPGHSPKFARLYIYDTDNEIGNKIQGLGNVDEVKQYIDCRYVSPIEACWRIFSFPIHGRNPAIEILFYHLERDNSVYYIDHEMINNVLDKPSFKESMFTSWMEANKTYPDASNLNYSQFVSKFVYDKRYRCWRPCKRGHTIGRLIWVPPSSGELYYLGMMLAIVRSSTCYNDIKYVRGKVQDCFMDVYFEMGFLEDGKEYVAAICEEKDWGSGHYLRKLFVFMLLSSTINRPRHVWKRTWIWLWDSILYQQRNKTNNRSKFIL</sequence>
<name>A0A9D4W647_PEA</name>
<evidence type="ECO:0000313" key="2">
    <source>
        <dbReference type="EMBL" id="KAI5395847.1"/>
    </source>
</evidence>
<accession>A0A9D4W647</accession>